<protein>
    <submittedName>
        <fullName evidence="3">Stage III sporulation protein AG</fullName>
    </submittedName>
</protein>
<dbReference type="AlphaFoldDB" id="C0GE37"/>
<evidence type="ECO:0000313" key="4">
    <source>
        <dbReference type="Proteomes" id="UP000006443"/>
    </source>
</evidence>
<dbReference type="NCBIfam" id="TIGR02830">
    <property type="entry name" value="spore_III_AG"/>
    <property type="match status" value="1"/>
</dbReference>
<evidence type="ECO:0000313" key="3">
    <source>
        <dbReference type="EMBL" id="EEG78331.1"/>
    </source>
</evidence>
<dbReference type="InterPro" id="IPR014195">
    <property type="entry name" value="Spore_III_AG"/>
</dbReference>
<sequence>MGENFWQRFAKLGKGEGPGKGQRSTWFILMLAVIGIVFMFISANPEQDRSPRPAQESNAEVVALPRSQGDYRQQLEKDLESRLERMQGVDEVSVMVTLESGPVSEYAQNKETTERTTTEEDGAGGQRDVSETTTRNQAVMARDGSGDEAVVTRKLEPQIRGVMVVARGAENPMVKEQITLAVEAALNISAHRIHVVPMK</sequence>
<comment type="caution">
    <text evidence="3">The sequence shown here is derived from an EMBL/GenBank/DDBJ whole genome shotgun (WGS) entry which is preliminary data.</text>
</comment>
<dbReference type="Proteomes" id="UP000006443">
    <property type="component" value="Unassembled WGS sequence"/>
</dbReference>
<proteinExistence type="predicted"/>
<evidence type="ECO:0000256" key="1">
    <source>
        <dbReference type="SAM" id="MobiDB-lite"/>
    </source>
</evidence>
<reference evidence="3 4" key="1">
    <citation type="submission" date="2009-02" db="EMBL/GenBank/DDBJ databases">
        <title>Sequencing of the draft genome and assembly of Dethiobacter alkaliphilus AHT 1.</title>
        <authorList>
            <consortium name="US DOE Joint Genome Institute (JGI-PGF)"/>
            <person name="Lucas S."/>
            <person name="Copeland A."/>
            <person name="Lapidus A."/>
            <person name="Glavina del Rio T."/>
            <person name="Dalin E."/>
            <person name="Tice H."/>
            <person name="Bruce D."/>
            <person name="Goodwin L."/>
            <person name="Pitluck S."/>
            <person name="Larimer F."/>
            <person name="Land M.L."/>
            <person name="Hauser L."/>
            <person name="Muyzer G."/>
        </authorList>
    </citation>
    <scope>NUCLEOTIDE SEQUENCE [LARGE SCALE GENOMIC DNA]</scope>
    <source>
        <strain evidence="3 4">AHT 1</strain>
    </source>
</reference>
<accession>C0GE37</accession>
<dbReference type="EMBL" id="ACJM01000003">
    <property type="protein sequence ID" value="EEG78331.1"/>
    <property type="molecule type" value="Genomic_DNA"/>
</dbReference>
<dbReference type="RefSeq" id="WP_008514992.1">
    <property type="nucleotide sequence ID" value="NZ_ACJM01000003.1"/>
</dbReference>
<dbReference type="eggNOG" id="ENOG50330Z5">
    <property type="taxonomic scope" value="Bacteria"/>
</dbReference>
<gene>
    <name evidence="3" type="ORF">DealDRAFT_0746</name>
</gene>
<evidence type="ECO:0000256" key="2">
    <source>
        <dbReference type="SAM" id="Phobius"/>
    </source>
</evidence>
<dbReference type="OrthoDB" id="1634070at2"/>
<feature type="region of interest" description="Disordered" evidence="1">
    <location>
        <begin position="104"/>
        <end position="137"/>
    </location>
</feature>
<keyword evidence="2" id="KW-0812">Transmembrane</keyword>
<keyword evidence="2" id="KW-1133">Transmembrane helix</keyword>
<dbReference type="STRING" id="555088.DealDRAFT_0746"/>
<keyword evidence="2" id="KW-0472">Membrane</keyword>
<keyword evidence="4" id="KW-1185">Reference proteome</keyword>
<name>C0GE37_DETAL</name>
<organism evidence="3 4">
    <name type="scientific">Dethiobacter alkaliphilus AHT 1</name>
    <dbReference type="NCBI Taxonomy" id="555088"/>
    <lineage>
        <taxon>Bacteria</taxon>
        <taxon>Bacillati</taxon>
        <taxon>Bacillota</taxon>
        <taxon>Dethiobacteria</taxon>
        <taxon>Dethiobacterales</taxon>
        <taxon>Dethiobacteraceae</taxon>
        <taxon>Dethiobacter</taxon>
    </lineage>
</organism>
<feature type="transmembrane region" description="Helical" evidence="2">
    <location>
        <begin position="24"/>
        <end position="43"/>
    </location>
</feature>